<name>A0AAN6Y5S1_9PEZI</name>
<reference evidence="2" key="1">
    <citation type="journal article" date="2023" name="Mol. Phylogenet. Evol.">
        <title>Genome-scale phylogeny and comparative genomics of the fungal order Sordariales.</title>
        <authorList>
            <person name="Hensen N."/>
            <person name="Bonometti L."/>
            <person name="Westerberg I."/>
            <person name="Brannstrom I.O."/>
            <person name="Guillou S."/>
            <person name="Cros-Aarteil S."/>
            <person name="Calhoun S."/>
            <person name="Haridas S."/>
            <person name="Kuo A."/>
            <person name="Mondo S."/>
            <person name="Pangilinan J."/>
            <person name="Riley R."/>
            <person name="LaButti K."/>
            <person name="Andreopoulos B."/>
            <person name="Lipzen A."/>
            <person name="Chen C."/>
            <person name="Yan M."/>
            <person name="Daum C."/>
            <person name="Ng V."/>
            <person name="Clum A."/>
            <person name="Steindorff A."/>
            <person name="Ohm R.A."/>
            <person name="Martin F."/>
            <person name="Silar P."/>
            <person name="Natvig D.O."/>
            <person name="Lalanne C."/>
            <person name="Gautier V."/>
            <person name="Ament-Velasquez S.L."/>
            <person name="Kruys A."/>
            <person name="Hutchinson M.I."/>
            <person name="Powell A.J."/>
            <person name="Barry K."/>
            <person name="Miller A.N."/>
            <person name="Grigoriev I.V."/>
            <person name="Debuchy R."/>
            <person name="Gladieux P."/>
            <person name="Hiltunen Thoren M."/>
            <person name="Johannesson H."/>
        </authorList>
    </citation>
    <scope>NUCLEOTIDE SEQUENCE</scope>
    <source>
        <strain evidence="2">PSN293</strain>
    </source>
</reference>
<feature type="region of interest" description="Disordered" evidence="1">
    <location>
        <begin position="1"/>
        <end position="77"/>
    </location>
</feature>
<comment type="caution">
    <text evidence="2">The sequence shown here is derived from an EMBL/GenBank/DDBJ whole genome shotgun (WGS) entry which is preliminary data.</text>
</comment>
<sequence>MSFSHRPSSPDEKDEADTRQPPKTESSVWPPPSDNASRPTPSSPNFPKVPLTLFNNRHQPTMGPPPQGPRGDLPSARGPILESLFGTGYQDHSRALVNLGRPGSSQWPQQEFQDVSAPSLGSLDTAFNGLSLNHVHTHDRLAAPGGFPSRQPISGVSASAEQGFRSTDLALYGPNYHREPTVAEEQLRQYSGMSANYKGDPYNIYNHSVVGLPDHLNCSFFMDRLPANVSVAEILGAIKDIGRVFALHINRGEVGKKYTHAGAKLVFFTVADASRFYARHVMGPFVVRDCLVRVRRNWTKVQEQQGLAKWMTRCLKVTGPANLVNKNNLLTNLGAKITFETEDIIVHQNRRRFGCVELRFAAHRGQAHLARKELLQEFAQAGVKVDYARDPCDVVDV</sequence>
<dbReference type="AlphaFoldDB" id="A0AAN6Y5S1"/>
<evidence type="ECO:0008006" key="4">
    <source>
        <dbReference type="Google" id="ProtNLM"/>
    </source>
</evidence>
<feature type="compositionally biased region" description="Polar residues" evidence="1">
    <location>
        <begin position="34"/>
        <end position="45"/>
    </location>
</feature>
<proteinExistence type="predicted"/>
<dbReference type="EMBL" id="MU858139">
    <property type="protein sequence ID" value="KAK4211876.1"/>
    <property type="molecule type" value="Genomic_DNA"/>
</dbReference>
<evidence type="ECO:0000256" key="1">
    <source>
        <dbReference type="SAM" id="MobiDB-lite"/>
    </source>
</evidence>
<evidence type="ECO:0000313" key="3">
    <source>
        <dbReference type="Proteomes" id="UP001301769"/>
    </source>
</evidence>
<organism evidence="2 3">
    <name type="scientific">Rhypophila decipiens</name>
    <dbReference type="NCBI Taxonomy" id="261697"/>
    <lineage>
        <taxon>Eukaryota</taxon>
        <taxon>Fungi</taxon>
        <taxon>Dikarya</taxon>
        <taxon>Ascomycota</taxon>
        <taxon>Pezizomycotina</taxon>
        <taxon>Sordariomycetes</taxon>
        <taxon>Sordariomycetidae</taxon>
        <taxon>Sordariales</taxon>
        <taxon>Naviculisporaceae</taxon>
        <taxon>Rhypophila</taxon>
    </lineage>
</organism>
<feature type="compositionally biased region" description="Basic and acidic residues" evidence="1">
    <location>
        <begin position="8"/>
        <end position="22"/>
    </location>
</feature>
<reference evidence="2" key="2">
    <citation type="submission" date="2023-05" db="EMBL/GenBank/DDBJ databases">
        <authorList>
            <consortium name="Lawrence Berkeley National Laboratory"/>
            <person name="Steindorff A."/>
            <person name="Hensen N."/>
            <person name="Bonometti L."/>
            <person name="Westerberg I."/>
            <person name="Brannstrom I.O."/>
            <person name="Guillou S."/>
            <person name="Cros-Aarteil S."/>
            <person name="Calhoun S."/>
            <person name="Haridas S."/>
            <person name="Kuo A."/>
            <person name="Mondo S."/>
            <person name="Pangilinan J."/>
            <person name="Riley R."/>
            <person name="Labutti K."/>
            <person name="Andreopoulos B."/>
            <person name="Lipzen A."/>
            <person name="Chen C."/>
            <person name="Yanf M."/>
            <person name="Daum C."/>
            <person name="Ng V."/>
            <person name="Clum A."/>
            <person name="Ohm R."/>
            <person name="Martin F."/>
            <person name="Silar P."/>
            <person name="Natvig D."/>
            <person name="Lalanne C."/>
            <person name="Gautier V."/>
            <person name="Ament-Velasquez S.L."/>
            <person name="Kruys A."/>
            <person name="Hutchinson M.I."/>
            <person name="Powell A.J."/>
            <person name="Barry K."/>
            <person name="Miller A.N."/>
            <person name="Grigoriev I.V."/>
            <person name="Debuchy R."/>
            <person name="Gladieux P."/>
            <person name="Thoren M.H."/>
            <person name="Johannesson H."/>
        </authorList>
    </citation>
    <scope>NUCLEOTIDE SEQUENCE</scope>
    <source>
        <strain evidence="2">PSN293</strain>
    </source>
</reference>
<protein>
    <recommendedName>
        <fullName evidence="4">RRM domain-containing protein</fullName>
    </recommendedName>
</protein>
<gene>
    <name evidence="2" type="ORF">QBC37DRAFT_375626</name>
</gene>
<keyword evidence="3" id="KW-1185">Reference proteome</keyword>
<evidence type="ECO:0000313" key="2">
    <source>
        <dbReference type="EMBL" id="KAK4211876.1"/>
    </source>
</evidence>
<dbReference type="Proteomes" id="UP001301769">
    <property type="component" value="Unassembled WGS sequence"/>
</dbReference>
<accession>A0AAN6Y5S1</accession>